<sequence>MSLPPGVAADRVEEIDVGLSGARVARLYVAGRPTAVFKSADAGRRDLVAELVGTERRLRLLAGTRLPVPRLLDSGRWRGSYWLTMEHLPGRGAHEPRHDRAELIALLARALRDLHAVPAAGLPLPMGPDVLLEQARERVASGAVDRGWRAQGHTPRVPGGNGRRASGAAEVLAALADRLERIPVSGPVLLHGDYCLPNVLVDGEGGWSLIDLGRVGVGDRHLDLADMTGSMLSDLNPSFGPRDAEAFLDAYGRDLVDPGLLELYRVLDDFFWPE</sequence>
<keyword evidence="6 7" id="KW-0046">Antibiotic resistance</keyword>
<organism evidence="10 11">
    <name type="scientific">Nocardiopsis changdeensis</name>
    <dbReference type="NCBI Taxonomy" id="2831969"/>
    <lineage>
        <taxon>Bacteria</taxon>
        <taxon>Bacillati</taxon>
        <taxon>Actinomycetota</taxon>
        <taxon>Actinomycetes</taxon>
        <taxon>Streptosporangiales</taxon>
        <taxon>Nocardiopsidaceae</taxon>
        <taxon>Nocardiopsis</taxon>
    </lineage>
</organism>
<gene>
    <name evidence="10" type="ORF">KGD84_07025</name>
</gene>
<proteinExistence type="inferred from homology"/>
<dbReference type="PIRSF" id="PIRSF000706">
    <property type="entry name" value="Kanamycin_kin"/>
    <property type="match status" value="1"/>
</dbReference>
<dbReference type="Pfam" id="PF01636">
    <property type="entry name" value="APH"/>
    <property type="match status" value="1"/>
</dbReference>
<feature type="region of interest" description="Disordered" evidence="8">
    <location>
        <begin position="143"/>
        <end position="164"/>
    </location>
</feature>
<evidence type="ECO:0000313" key="11">
    <source>
        <dbReference type="Proteomes" id="UP000676079"/>
    </source>
</evidence>
<comment type="similarity">
    <text evidence="1 7">Belongs to the aminoglycoside phosphotransferase family.</text>
</comment>
<dbReference type="PANTHER" id="PTHR21310:SF41">
    <property type="entry name" value="3'-PHOSPHOTRANSFERASE, PUTATIVE-RELATED"/>
    <property type="match status" value="1"/>
</dbReference>
<dbReference type="Gene3D" id="3.90.1200.10">
    <property type="match status" value="1"/>
</dbReference>
<dbReference type="RefSeq" id="WP_220559453.1">
    <property type="nucleotide sequence ID" value="NZ_CP074133.1"/>
</dbReference>
<name>A0ABX8BP99_9ACTN</name>
<evidence type="ECO:0000256" key="4">
    <source>
        <dbReference type="ARBA" id="ARBA00022777"/>
    </source>
</evidence>
<evidence type="ECO:0000259" key="9">
    <source>
        <dbReference type="Pfam" id="PF01636"/>
    </source>
</evidence>
<dbReference type="InterPro" id="IPR024165">
    <property type="entry name" value="Kan/Strep_kinase"/>
</dbReference>
<evidence type="ECO:0000256" key="5">
    <source>
        <dbReference type="ARBA" id="ARBA00022840"/>
    </source>
</evidence>
<keyword evidence="4 7" id="KW-0418">Kinase</keyword>
<dbReference type="InterPro" id="IPR011009">
    <property type="entry name" value="Kinase-like_dom_sf"/>
</dbReference>
<keyword evidence="3 7" id="KW-0547">Nucleotide-binding</keyword>
<protein>
    <submittedName>
        <fullName evidence="10">Aminoglycoside 3'-phosphotransferase</fullName>
    </submittedName>
</protein>
<reference evidence="10 11" key="1">
    <citation type="submission" date="2021-05" db="EMBL/GenBank/DDBJ databases">
        <title>Direct Submission.</title>
        <authorList>
            <person name="Li K."/>
            <person name="Gao J."/>
        </authorList>
    </citation>
    <scope>NUCLEOTIDE SEQUENCE [LARGE SCALE GENOMIC DNA]</scope>
    <source>
        <strain evidence="10 11">Mg02</strain>
    </source>
</reference>
<dbReference type="CDD" id="cd05150">
    <property type="entry name" value="APH"/>
    <property type="match status" value="1"/>
</dbReference>
<evidence type="ECO:0000256" key="8">
    <source>
        <dbReference type="SAM" id="MobiDB-lite"/>
    </source>
</evidence>
<keyword evidence="11" id="KW-1185">Reference proteome</keyword>
<evidence type="ECO:0000256" key="6">
    <source>
        <dbReference type="ARBA" id="ARBA00023251"/>
    </source>
</evidence>
<dbReference type="Gene3D" id="3.30.200.20">
    <property type="entry name" value="Phosphorylase Kinase, domain 1"/>
    <property type="match status" value="1"/>
</dbReference>
<keyword evidence="5 7" id="KW-0067">ATP-binding</keyword>
<evidence type="ECO:0000313" key="10">
    <source>
        <dbReference type="EMBL" id="QUX24065.1"/>
    </source>
</evidence>
<accession>A0ABX8BP99</accession>
<dbReference type="SUPFAM" id="SSF56112">
    <property type="entry name" value="Protein kinase-like (PK-like)"/>
    <property type="match status" value="1"/>
</dbReference>
<dbReference type="InterPro" id="IPR051678">
    <property type="entry name" value="AGP_Transferase"/>
</dbReference>
<evidence type="ECO:0000256" key="2">
    <source>
        <dbReference type="ARBA" id="ARBA00022679"/>
    </source>
</evidence>
<feature type="domain" description="Aminoglycoside phosphotransferase" evidence="9">
    <location>
        <begin position="12"/>
        <end position="254"/>
    </location>
</feature>
<evidence type="ECO:0000256" key="1">
    <source>
        <dbReference type="ARBA" id="ARBA00006219"/>
    </source>
</evidence>
<dbReference type="InterPro" id="IPR002575">
    <property type="entry name" value="Aminoglycoside_PTrfase"/>
</dbReference>
<dbReference type="PANTHER" id="PTHR21310">
    <property type="entry name" value="AMINOGLYCOSIDE PHOSPHOTRANSFERASE-RELATED-RELATED"/>
    <property type="match status" value="1"/>
</dbReference>
<keyword evidence="2 7" id="KW-0808">Transferase</keyword>
<dbReference type="Proteomes" id="UP000676079">
    <property type="component" value="Chromosome"/>
</dbReference>
<dbReference type="EMBL" id="CP074133">
    <property type="protein sequence ID" value="QUX24065.1"/>
    <property type="molecule type" value="Genomic_DNA"/>
</dbReference>
<evidence type="ECO:0000256" key="7">
    <source>
        <dbReference type="PIRNR" id="PIRNR000706"/>
    </source>
</evidence>
<evidence type="ECO:0000256" key="3">
    <source>
        <dbReference type="ARBA" id="ARBA00022741"/>
    </source>
</evidence>